<dbReference type="AlphaFoldDB" id="I0GX12"/>
<organism evidence="1 2">
    <name type="scientific">Actinoplanes missouriensis (strain ATCC 14538 / DSM 43046 / CBS 188.64 / JCM 3121 / NBRC 102363 / NCIMB 12654 / NRRL B-3342 / UNCC 431)</name>
    <dbReference type="NCBI Taxonomy" id="512565"/>
    <lineage>
        <taxon>Bacteria</taxon>
        <taxon>Bacillati</taxon>
        <taxon>Actinomycetota</taxon>
        <taxon>Actinomycetes</taxon>
        <taxon>Micromonosporales</taxon>
        <taxon>Micromonosporaceae</taxon>
        <taxon>Actinoplanes</taxon>
    </lineage>
</organism>
<dbReference type="EMBL" id="AP012319">
    <property type="protein sequence ID" value="BAL85299.1"/>
    <property type="molecule type" value="Genomic_DNA"/>
</dbReference>
<dbReference type="HOGENOM" id="CLU_2505347_0_0_11"/>
<dbReference type="Proteomes" id="UP000007882">
    <property type="component" value="Chromosome"/>
</dbReference>
<dbReference type="RefSeq" id="WP_014440199.1">
    <property type="nucleotide sequence ID" value="NC_017093.1"/>
</dbReference>
<sequence length="85" mass="10126">MADRPYNIRPARILEQSYPERGLNVHRLLTQPRSSEDRMVNRPYHGAHRAEHADTDDWSEAAWQRSTRVGRHHVEPTNDHYSNRR</sequence>
<name>I0GX12_ACTM4</name>
<dbReference type="KEGG" id="ams:AMIS_790"/>
<keyword evidence="2" id="KW-1185">Reference proteome</keyword>
<proteinExistence type="predicted"/>
<protein>
    <submittedName>
        <fullName evidence="1">Uncharacterized protein</fullName>
    </submittedName>
</protein>
<reference evidence="1 2" key="1">
    <citation type="submission" date="2012-02" db="EMBL/GenBank/DDBJ databases">
        <title>Complete genome sequence of Actinoplanes missouriensis 431 (= NBRC 102363).</title>
        <authorList>
            <person name="Ohnishi Y."/>
            <person name="Ishikawa J."/>
            <person name="Sekine M."/>
            <person name="Hosoyama A."/>
            <person name="Harada T."/>
            <person name="Narita H."/>
            <person name="Hata T."/>
            <person name="Konno Y."/>
            <person name="Tutikane K."/>
            <person name="Fujita N."/>
            <person name="Horinouchi S."/>
            <person name="Hayakawa M."/>
        </authorList>
    </citation>
    <scope>NUCLEOTIDE SEQUENCE [LARGE SCALE GENOMIC DNA]</scope>
    <source>
        <strain evidence="2">ATCC 14538 / DSM 43046 / CBS 188.64 / JCM 3121 / NBRC 102363 / NCIMB 12654 / NRRL B-3342 / UNCC 431</strain>
    </source>
</reference>
<evidence type="ECO:0000313" key="1">
    <source>
        <dbReference type="EMBL" id="BAL85299.1"/>
    </source>
</evidence>
<evidence type="ECO:0000313" key="2">
    <source>
        <dbReference type="Proteomes" id="UP000007882"/>
    </source>
</evidence>
<accession>I0GX12</accession>
<gene>
    <name evidence="1" type="ordered locus">AMIS_790</name>
</gene>
<dbReference type="OrthoDB" id="3296527at2"/>